<keyword evidence="2" id="KW-1185">Reference proteome</keyword>
<dbReference type="AlphaFoldDB" id="A0A8C0AXI7"/>
<organism evidence="1 2">
    <name type="scientific">Buteo japonicus</name>
    <dbReference type="NCBI Taxonomy" id="224669"/>
    <lineage>
        <taxon>Eukaryota</taxon>
        <taxon>Metazoa</taxon>
        <taxon>Chordata</taxon>
        <taxon>Craniata</taxon>
        <taxon>Vertebrata</taxon>
        <taxon>Euteleostomi</taxon>
        <taxon>Archelosauria</taxon>
        <taxon>Archosauria</taxon>
        <taxon>Dinosauria</taxon>
        <taxon>Saurischia</taxon>
        <taxon>Theropoda</taxon>
        <taxon>Coelurosauria</taxon>
        <taxon>Aves</taxon>
        <taxon>Neognathae</taxon>
        <taxon>Neoaves</taxon>
        <taxon>Telluraves</taxon>
        <taxon>Accipitrimorphae</taxon>
        <taxon>Accipitriformes</taxon>
        <taxon>Accipitridae</taxon>
        <taxon>Accipitrinae</taxon>
        <taxon>Buteo</taxon>
    </lineage>
</organism>
<name>A0A8C0AXI7_9AVES</name>
<evidence type="ECO:0000313" key="2">
    <source>
        <dbReference type="Proteomes" id="UP000694555"/>
    </source>
</evidence>
<dbReference type="Proteomes" id="UP000694555">
    <property type="component" value="Unplaced"/>
</dbReference>
<reference evidence="1" key="1">
    <citation type="submission" date="2025-08" db="UniProtKB">
        <authorList>
            <consortium name="Ensembl"/>
        </authorList>
    </citation>
    <scope>IDENTIFICATION</scope>
</reference>
<accession>A0A8C0AXI7</accession>
<reference evidence="1" key="2">
    <citation type="submission" date="2025-09" db="UniProtKB">
        <authorList>
            <consortium name="Ensembl"/>
        </authorList>
    </citation>
    <scope>IDENTIFICATION</scope>
</reference>
<proteinExistence type="predicted"/>
<evidence type="ECO:0000313" key="1">
    <source>
        <dbReference type="Ensembl" id="ENSBJAP00000008695.1"/>
    </source>
</evidence>
<dbReference type="Ensembl" id="ENSBJAT00000008945.1">
    <property type="protein sequence ID" value="ENSBJAP00000008695.1"/>
    <property type="gene ID" value="ENSBJAG00000006004.1"/>
</dbReference>
<protein>
    <submittedName>
        <fullName evidence="1">Uncharacterized protein</fullName>
    </submittedName>
</protein>
<sequence>MGVICLQIQSTLGTFCKNSFTSISVYKPAFTLQQSKAFLYLYGLGFDVTILPVDTTQDLR</sequence>